<accession>A0A1I4KWG6</accession>
<evidence type="ECO:0000256" key="8">
    <source>
        <dbReference type="PIRSR" id="PIRSR001488-1"/>
    </source>
</evidence>
<protein>
    <recommendedName>
        <fullName evidence="7">Thiol:disulfide interchange protein</fullName>
    </recommendedName>
</protein>
<dbReference type="InterPro" id="IPR023205">
    <property type="entry name" value="DsbA/DsbL"/>
</dbReference>
<sequence>MRLLRLLLVSVAFMASASGAFAAEPKNGTDYLTLDTPVRADTGKKIEVVEVFMYHCPHCNALEPVMADWVKQQGDKIIFRRLHMANGLTDPQAHAFITLEAMNLLSSGIHEKIFRAIHVERNRLNTDAGILDFVVKNGVDKAKYLEFFNSFAVQTKMKRSMQLIGQYKLDSAPSIVIDGHYVTSPAMAGVGKPVPAAHAALFQVMDALVAKANQEKNGATAAAPKAAKK</sequence>
<dbReference type="Pfam" id="PF01323">
    <property type="entry name" value="DSBA"/>
    <property type="match status" value="1"/>
</dbReference>
<keyword evidence="5 7" id="KW-1015">Disulfide bond</keyword>
<feature type="signal peptide" evidence="9">
    <location>
        <begin position="1"/>
        <end position="22"/>
    </location>
</feature>
<proteinExistence type="inferred from homology"/>
<dbReference type="PANTHER" id="PTHR35891:SF3">
    <property type="entry name" value="THIOL:DISULFIDE INTERCHANGE PROTEIN DSBL"/>
    <property type="match status" value="1"/>
</dbReference>
<dbReference type="SUPFAM" id="SSF52833">
    <property type="entry name" value="Thioredoxin-like"/>
    <property type="match status" value="1"/>
</dbReference>
<dbReference type="GO" id="GO:0042597">
    <property type="term" value="C:periplasmic space"/>
    <property type="evidence" value="ECO:0007669"/>
    <property type="project" value="UniProtKB-SubCell"/>
</dbReference>
<dbReference type="InterPro" id="IPR001853">
    <property type="entry name" value="DSBA-like_thioredoxin_dom"/>
</dbReference>
<dbReference type="InterPro" id="IPR050824">
    <property type="entry name" value="Thiol_disulfide_DsbA"/>
</dbReference>
<keyword evidence="4 7" id="KW-0574">Periplasm</keyword>
<evidence type="ECO:0000256" key="4">
    <source>
        <dbReference type="ARBA" id="ARBA00022764"/>
    </source>
</evidence>
<dbReference type="EMBL" id="FOTW01000008">
    <property type="protein sequence ID" value="SFL83134.1"/>
    <property type="molecule type" value="Genomic_DNA"/>
</dbReference>
<feature type="domain" description="Thioredoxin" evidence="10">
    <location>
        <begin position="12"/>
        <end position="153"/>
    </location>
</feature>
<evidence type="ECO:0000256" key="6">
    <source>
        <dbReference type="ARBA" id="ARBA00023284"/>
    </source>
</evidence>
<dbReference type="CDD" id="cd03019">
    <property type="entry name" value="DsbA_DsbA"/>
    <property type="match status" value="1"/>
</dbReference>
<name>A0A1I4KWG6_9BURK</name>
<dbReference type="InterPro" id="IPR036249">
    <property type="entry name" value="Thioredoxin-like_sf"/>
</dbReference>
<dbReference type="PROSITE" id="PS51352">
    <property type="entry name" value="THIOREDOXIN_2"/>
    <property type="match status" value="1"/>
</dbReference>
<dbReference type="PIRSF" id="PIRSF001488">
    <property type="entry name" value="Tdi_protein"/>
    <property type="match status" value="1"/>
</dbReference>
<evidence type="ECO:0000313" key="12">
    <source>
        <dbReference type="Proteomes" id="UP000199470"/>
    </source>
</evidence>
<dbReference type="PANTHER" id="PTHR35891">
    <property type="entry name" value="THIOL:DISULFIDE INTERCHANGE PROTEIN DSBA"/>
    <property type="match status" value="1"/>
</dbReference>
<gene>
    <name evidence="11" type="ORF">SAMN02982985_01681</name>
</gene>
<keyword evidence="6" id="KW-0676">Redox-active center</keyword>
<evidence type="ECO:0000256" key="3">
    <source>
        <dbReference type="ARBA" id="ARBA00022729"/>
    </source>
</evidence>
<evidence type="ECO:0000259" key="10">
    <source>
        <dbReference type="PROSITE" id="PS51352"/>
    </source>
</evidence>
<evidence type="ECO:0000256" key="9">
    <source>
        <dbReference type="SAM" id="SignalP"/>
    </source>
</evidence>
<dbReference type="Gene3D" id="3.40.30.10">
    <property type="entry name" value="Glutaredoxin"/>
    <property type="match status" value="1"/>
</dbReference>
<keyword evidence="12" id="KW-1185">Reference proteome</keyword>
<comment type="similarity">
    <text evidence="2">Belongs to the thioredoxin family. DsbA subfamily.</text>
</comment>
<dbReference type="OrthoDB" id="9784896at2"/>
<dbReference type="InterPro" id="IPR013766">
    <property type="entry name" value="Thioredoxin_domain"/>
</dbReference>
<evidence type="ECO:0000256" key="7">
    <source>
        <dbReference type="PIRNR" id="PIRNR001488"/>
    </source>
</evidence>
<keyword evidence="3 9" id="KW-0732">Signal</keyword>
<feature type="disulfide bond" description="Redox-active" evidence="8">
    <location>
        <begin position="56"/>
        <end position="59"/>
    </location>
</feature>
<evidence type="ECO:0000313" key="11">
    <source>
        <dbReference type="EMBL" id="SFL83134.1"/>
    </source>
</evidence>
<dbReference type="RefSeq" id="WP_093386243.1">
    <property type="nucleotide sequence ID" value="NZ_FOTW01000008.1"/>
</dbReference>
<dbReference type="AlphaFoldDB" id="A0A1I4KWG6"/>
<dbReference type="Proteomes" id="UP000199470">
    <property type="component" value="Unassembled WGS sequence"/>
</dbReference>
<reference evidence="11 12" key="1">
    <citation type="submission" date="2016-10" db="EMBL/GenBank/DDBJ databases">
        <authorList>
            <person name="de Groot N.N."/>
        </authorList>
    </citation>
    <scope>NUCLEOTIDE SEQUENCE [LARGE SCALE GENOMIC DNA]</scope>
    <source>
        <strain evidence="11 12">ATCC 43154</strain>
    </source>
</reference>
<organism evidence="11 12">
    <name type="scientific">Rugamonas rubra</name>
    <dbReference type="NCBI Taxonomy" id="758825"/>
    <lineage>
        <taxon>Bacteria</taxon>
        <taxon>Pseudomonadati</taxon>
        <taxon>Pseudomonadota</taxon>
        <taxon>Betaproteobacteria</taxon>
        <taxon>Burkholderiales</taxon>
        <taxon>Oxalobacteraceae</taxon>
        <taxon>Telluria group</taxon>
        <taxon>Rugamonas</taxon>
    </lineage>
</organism>
<dbReference type="STRING" id="758825.SAMN02982985_01681"/>
<feature type="chain" id="PRO_5011572725" description="Thiol:disulfide interchange protein" evidence="9">
    <location>
        <begin position="23"/>
        <end position="229"/>
    </location>
</feature>
<comment type="subcellular location">
    <subcellularLocation>
        <location evidence="1 7">Periplasm</location>
    </subcellularLocation>
</comment>
<dbReference type="GO" id="GO:0016491">
    <property type="term" value="F:oxidoreductase activity"/>
    <property type="evidence" value="ECO:0007669"/>
    <property type="project" value="InterPro"/>
</dbReference>
<evidence type="ECO:0000256" key="2">
    <source>
        <dbReference type="ARBA" id="ARBA00005791"/>
    </source>
</evidence>
<evidence type="ECO:0000256" key="5">
    <source>
        <dbReference type="ARBA" id="ARBA00023157"/>
    </source>
</evidence>
<evidence type="ECO:0000256" key="1">
    <source>
        <dbReference type="ARBA" id="ARBA00004418"/>
    </source>
</evidence>